<dbReference type="AlphaFoldDB" id="A0A102K1U0"/>
<comment type="caution">
    <text evidence="1">The sequence shown here is derived from an EMBL/GenBank/DDBJ whole genome shotgun (WGS) entry which is preliminary data.</text>
</comment>
<reference evidence="1 2" key="1">
    <citation type="submission" date="2015-11" db="EMBL/GenBank/DDBJ databases">
        <title>Expanding the genomic diversity of Burkholderia species for the development of highly accurate diagnostics.</title>
        <authorList>
            <person name="Sahl J."/>
            <person name="Keim P."/>
            <person name="Wagner D."/>
        </authorList>
    </citation>
    <scope>NUCLEOTIDE SEQUENCE [LARGE SCALE GENOMIC DNA]</scope>
    <source>
        <strain evidence="1 2">RF32-BP4</strain>
    </source>
</reference>
<sequence length="140" mass="15292">MNGHEILAKLAGHSPAAMQRYASSCLRRYCEVKGLSHPAVDALLAHLDSIATSRDLAEWERKGAWLDLNGRGDPIPADITFALSAEERSAFAELVESVVEVGIVDLYGAKTDLPLRLLDKAMRILERNGIPLPAWIESSV</sequence>
<organism evidence="1 2">
    <name type="scientific">Burkholderia ubonensis</name>
    <dbReference type="NCBI Taxonomy" id="101571"/>
    <lineage>
        <taxon>Bacteria</taxon>
        <taxon>Pseudomonadati</taxon>
        <taxon>Pseudomonadota</taxon>
        <taxon>Betaproteobacteria</taxon>
        <taxon>Burkholderiales</taxon>
        <taxon>Burkholderiaceae</taxon>
        <taxon>Burkholderia</taxon>
        <taxon>Burkholderia cepacia complex</taxon>
    </lineage>
</organism>
<accession>A0A102K1U0</accession>
<evidence type="ECO:0000313" key="2">
    <source>
        <dbReference type="Proteomes" id="UP000065521"/>
    </source>
</evidence>
<protein>
    <submittedName>
        <fullName evidence="1">Uncharacterized protein</fullName>
    </submittedName>
</protein>
<proteinExistence type="predicted"/>
<gene>
    <name evidence="1" type="ORF">WI38_05175</name>
</gene>
<dbReference type="Proteomes" id="UP000065521">
    <property type="component" value="Unassembled WGS sequence"/>
</dbReference>
<dbReference type="EMBL" id="LOTN01000006">
    <property type="protein sequence ID" value="KUZ95326.1"/>
    <property type="molecule type" value="Genomic_DNA"/>
</dbReference>
<evidence type="ECO:0000313" key="1">
    <source>
        <dbReference type="EMBL" id="KUZ95326.1"/>
    </source>
</evidence>
<name>A0A102K1U0_9BURK</name>